<evidence type="ECO:0000256" key="5">
    <source>
        <dbReference type="ARBA" id="ARBA00023242"/>
    </source>
</evidence>
<sequence>MEGMKFVSFDIDYWVTYLTFISESITDDTKEVLELFEEARYKIGYSYFSGEYYALYLSFLKSYATHENRYMEKYALLLRHVIELPIYNGAIFLKELLEYIAIQNIRKVNLGFLLPDHQLKQLKDQENNNFSTISQKLDKCFRNTFEVSQFKIHEMYLFESQLGRHLQFSSSQMTSEEVDLWHLYLDYIEQNYPFLFLQQVYERLLLVSALSSEFAIRYFNLLLLLNKRSQARSVLERISSFVPTRQKYDALVRLVDLEIHKNNLHRARDLIINNLELNNDIPFEIYEKLVHLESLVNPRDDGTYLCKLTTEIVLTTNSTNFLINLRNYKIVPSVLVECLKLFLAEDGEFNNVGKQMNTEQFERLQEFYFRVLSLESISRPAP</sequence>
<dbReference type="GO" id="GO:0000243">
    <property type="term" value="C:commitment complex"/>
    <property type="evidence" value="ECO:0007669"/>
    <property type="project" value="TreeGrafter"/>
</dbReference>
<reference evidence="6 7" key="1">
    <citation type="submission" date="2016-10" db="EMBL/GenBank/DDBJ databases">
        <authorList>
            <person name="de Groot N.N."/>
        </authorList>
    </citation>
    <scope>NUCLEOTIDE SEQUENCE [LARGE SCALE GENOMIC DNA]</scope>
    <source>
        <strain evidence="6 7">CBS 141442</strain>
    </source>
</reference>
<dbReference type="OrthoDB" id="10265668at2759"/>
<dbReference type="Pfam" id="PF23240">
    <property type="entry name" value="HAT_PRP39_N"/>
    <property type="match status" value="1"/>
</dbReference>
<dbReference type="AlphaFoldDB" id="A0A1L0B7A8"/>
<keyword evidence="5" id="KW-0539">Nucleus</keyword>
<keyword evidence="2" id="KW-0507">mRNA processing</keyword>
<dbReference type="GO" id="GO:0000395">
    <property type="term" value="P:mRNA 5'-splice site recognition"/>
    <property type="evidence" value="ECO:0007669"/>
    <property type="project" value="TreeGrafter"/>
</dbReference>
<evidence type="ECO:0000256" key="3">
    <source>
        <dbReference type="ARBA" id="ARBA00022737"/>
    </source>
</evidence>
<dbReference type="SUPFAM" id="SSF48452">
    <property type="entry name" value="TPR-like"/>
    <property type="match status" value="1"/>
</dbReference>
<dbReference type="GO" id="GO:0030627">
    <property type="term" value="F:pre-mRNA 5'-splice site binding"/>
    <property type="evidence" value="ECO:0007669"/>
    <property type="project" value="TreeGrafter"/>
</dbReference>
<dbReference type="Gene3D" id="1.25.40.10">
    <property type="entry name" value="Tetratricopeptide repeat domain"/>
    <property type="match status" value="2"/>
</dbReference>
<keyword evidence="7" id="KW-1185">Reference proteome</keyword>
<keyword evidence="4" id="KW-0508">mRNA splicing</keyword>
<accession>A0A1L0B7A8</accession>
<dbReference type="GO" id="GO:0005685">
    <property type="term" value="C:U1 snRNP"/>
    <property type="evidence" value="ECO:0007669"/>
    <property type="project" value="TreeGrafter"/>
</dbReference>
<dbReference type="STRING" id="45354.A0A1L0B7A8"/>
<evidence type="ECO:0000313" key="7">
    <source>
        <dbReference type="Proteomes" id="UP000182334"/>
    </source>
</evidence>
<organism evidence="6 7">
    <name type="scientific">Sungouiella intermedia</name>
    <dbReference type="NCBI Taxonomy" id="45354"/>
    <lineage>
        <taxon>Eukaryota</taxon>
        <taxon>Fungi</taxon>
        <taxon>Dikarya</taxon>
        <taxon>Ascomycota</taxon>
        <taxon>Saccharomycotina</taxon>
        <taxon>Pichiomycetes</taxon>
        <taxon>Metschnikowiaceae</taxon>
        <taxon>Sungouiella</taxon>
    </lineage>
</organism>
<dbReference type="GO" id="GO:0071004">
    <property type="term" value="C:U2-type prespliceosome"/>
    <property type="evidence" value="ECO:0007669"/>
    <property type="project" value="TreeGrafter"/>
</dbReference>
<dbReference type="EMBL" id="LT635756">
    <property type="protein sequence ID" value="SGZ46702.1"/>
    <property type="molecule type" value="Genomic_DNA"/>
</dbReference>
<gene>
    <name evidence="6" type="ORF">SAMEA4029010_CIC11G00000003771</name>
</gene>
<evidence type="ECO:0000256" key="2">
    <source>
        <dbReference type="ARBA" id="ARBA00022664"/>
    </source>
</evidence>
<protein>
    <submittedName>
        <fullName evidence="6">CIC11C00000003771</fullName>
    </submittedName>
</protein>
<dbReference type="Proteomes" id="UP000182334">
    <property type="component" value="Chromosome I"/>
</dbReference>
<dbReference type="Pfam" id="PF23241">
    <property type="entry name" value="HAT_PRP39_C"/>
    <property type="match status" value="1"/>
</dbReference>
<name>A0A1L0B7A8_9ASCO</name>
<dbReference type="InterPro" id="IPR059164">
    <property type="entry name" value="HAT_PRP39_C"/>
</dbReference>
<dbReference type="PANTHER" id="PTHR17204">
    <property type="entry name" value="PRE-MRNA PROCESSING PROTEIN PRP39-RELATED"/>
    <property type="match status" value="1"/>
</dbReference>
<evidence type="ECO:0000313" key="6">
    <source>
        <dbReference type="EMBL" id="SGZ46702.1"/>
    </source>
</evidence>
<keyword evidence="3" id="KW-0677">Repeat</keyword>
<dbReference type="InterPro" id="IPR011990">
    <property type="entry name" value="TPR-like_helical_dom_sf"/>
</dbReference>
<evidence type="ECO:0000256" key="4">
    <source>
        <dbReference type="ARBA" id="ARBA00023187"/>
    </source>
</evidence>
<evidence type="ECO:0000256" key="1">
    <source>
        <dbReference type="ARBA" id="ARBA00004123"/>
    </source>
</evidence>
<proteinExistence type="predicted"/>
<dbReference type="PANTHER" id="PTHR17204:SF23">
    <property type="entry name" value="U1 SMALL NUCLEAR RIBONUCLEOPROTEIN COMPONENT PRP42"/>
    <property type="match status" value="1"/>
</dbReference>
<comment type="subcellular location">
    <subcellularLocation>
        <location evidence="1">Nucleus</location>
    </subcellularLocation>
</comment>